<dbReference type="Gramene" id="CDY53163">
    <property type="protein sequence ID" value="CDY53163"/>
    <property type="gene ID" value="GSBRNA2T00008705001"/>
</dbReference>
<dbReference type="Proteomes" id="UP000028999">
    <property type="component" value="Unassembled WGS sequence"/>
</dbReference>
<proteinExistence type="predicted"/>
<keyword evidence="3" id="KW-1185">Reference proteome</keyword>
<organism evidence="2 3">
    <name type="scientific">Brassica napus</name>
    <name type="common">Rape</name>
    <dbReference type="NCBI Taxonomy" id="3708"/>
    <lineage>
        <taxon>Eukaryota</taxon>
        <taxon>Viridiplantae</taxon>
        <taxon>Streptophyta</taxon>
        <taxon>Embryophyta</taxon>
        <taxon>Tracheophyta</taxon>
        <taxon>Spermatophyta</taxon>
        <taxon>Magnoliopsida</taxon>
        <taxon>eudicotyledons</taxon>
        <taxon>Gunneridae</taxon>
        <taxon>Pentapetalae</taxon>
        <taxon>rosids</taxon>
        <taxon>malvids</taxon>
        <taxon>Brassicales</taxon>
        <taxon>Brassicaceae</taxon>
        <taxon>Brassiceae</taxon>
        <taxon>Brassica</taxon>
    </lineage>
</organism>
<sequence length="204" mass="22511">MARTRSDIATVNTKVSLEDNNPDQNLHPPPINTSNSGPSKTTLRRRKSRSRSRARNRARSLGPIHTPVHATSSDLNSVESEADVNGELNGPVTSNGDMKQVVSEDVTRTDMQPPMLRPDILPDSNEEFPLSNGDSKISEHLDYEEDLSNQSSGEEVPWQTKLSKKAKRIQEKGNQWQTPAGSVSKALRFGFRVQGSSLGKKPKL</sequence>
<evidence type="ECO:0000256" key="1">
    <source>
        <dbReference type="SAM" id="MobiDB-lite"/>
    </source>
</evidence>
<feature type="compositionally biased region" description="Polar residues" evidence="1">
    <location>
        <begin position="69"/>
        <end position="79"/>
    </location>
</feature>
<dbReference type="PaxDb" id="3708-A0A078IW39"/>
<name>A0A078IW39_BRANA</name>
<evidence type="ECO:0000313" key="3">
    <source>
        <dbReference type="Proteomes" id="UP000028999"/>
    </source>
</evidence>
<feature type="compositionally biased region" description="Basic residues" evidence="1">
    <location>
        <begin position="42"/>
        <end position="58"/>
    </location>
</feature>
<dbReference type="EMBL" id="LK033172">
    <property type="protein sequence ID" value="CDY53163.1"/>
    <property type="molecule type" value="Genomic_DNA"/>
</dbReference>
<protein>
    <submittedName>
        <fullName evidence="2">BnaC08g47850D protein</fullName>
    </submittedName>
</protein>
<evidence type="ECO:0000313" key="2">
    <source>
        <dbReference type="EMBL" id="CDY53163.1"/>
    </source>
</evidence>
<reference evidence="2 3" key="1">
    <citation type="journal article" date="2014" name="Science">
        <title>Plant genetics. Early allopolyploid evolution in the post-Neolithic Brassica napus oilseed genome.</title>
        <authorList>
            <person name="Chalhoub B."/>
            <person name="Denoeud F."/>
            <person name="Liu S."/>
            <person name="Parkin I.A."/>
            <person name="Tang H."/>
            <person name="Wang X."/>
            <person name="Chiquet J."/>
            <person name="Belcram H."/>
            <person name="Tong C."/>
            <person name="Samans B."/>
            <person name="Correa M."/>
            <person name="Da Silva C."/>
            <person name="Just J."/>
            <person name="Falentin C."/>
            <person name="Koh C.S."/>
            <person name="Le Clainche I."/>
            <person name="Bernard M."/>
            <person name="Bento P."/>
            <person name="Noel B."/>
            <person name="Labadie K."/>
            <person name="Alberti A."/>
            <person name="Charles M."/>
            <person name="Arnaud D."/>
            <person name="Guo H."/>
            <person name="Daviaud C."/>
            <person name="Alamery S."/>
            <person name="Jabbari K."/>
            <person name="Zhao M."/>
            <person name="Edger P.P."/>
            <person name="Chelaifa H."/>
            <person name="Tack D."/>
            <person name="Lassalle G."/>
            <person name="Mestiri I."/>
            <person name="Schnel N."/>
            <person name="Le Paslier M.C."/>
            <person name="Fan G."/>
            <person name="Renault V."/>
            <person name="Bayer P.E."/>
            <person name="Golicz A.A."/>
            <person name="Manoli S."/>
            <person name="Lee T.H."/>
            <person name="Thi V.H."/>
            <person name="Chalabi S."/>
            <person name="Hu Q."/>
            <person name="Fan C."/>
            <person name="Tollenaere R."/>
            <person name="Lu Y."/>
            <person name="Battail C."/>
            <person name="Shen J."/>
            <person name="Sidebottom C.H."/>
            <person name="Wang X."/>
            <person name="Canaguier A."/>
            <person name="Chauveau A."/>
            <person name="Berard A."/>
            <person name="Deniot G."/>
            <person name="Guan M."/>
            <person name="Liu Z."/>
            <person name="Sun F."/>
            <person name="Lim Y.P."/>
            <person name="Lyons E."/>
            <person name="Town C.D."/>
            <person name="Bancroft I."/>
            <person name="Wang X."/>
            <person name="Meng J."/>
            <person name="Ma J."/>
            <person name="Pires J.C."/>
            <person name="King G.J."/>
            <person name="Brunel D."/>
            <person name="Delourme R."/>
            <person name="Renard M."/>
            <person name="Aury J.M."/>
            <person name="Adams K.L."/>
            <person name="Batley J."/>
            <person name="Snowdon R.J."/>
            <person name="Tost J."/>
            <person name="Edwards D."/>
            <person name="Zhou Y."/>
            <person name="Hua W."/>
            <person name="Sharpe A.G."/>
            <person name="Paterson A.H."/>
            <person name="Guan C."/>
            <person name="Wincker P."/>
        </authorList>
    </citation>
    <scope>NUCLEOTIDE SEQUENCE [LARGE SCALE GENOMIC DNA]</scope>
    <source>
        <strain evidence="3">cv. Darmor-bzh</strain>
    </source>
</reference>
<feature type="region of interest" description="Disordered" evidence="1">
    <location>
        <begin position="1"/>
        <end position="136"/>
    </location>
</feature>
<gene>
    <name evidence="2" type="primary">BnaC08g47850D</name>
    <name evidence="2" type="ORF">GSBRNA2T00008705001</name>
</gene>
<accession>A0A078IW39</accession>
<dbReference type="AlphaFoldDB" id="A0A078IW39"/>
<feature type="compositionally biased region" description="Polar residues" evidence="1">
    <location>
        <begin position="7"/>
        <end position="24"/>
    </location>
</feature>